<comment type="subcellular location">
    <subcellularLocation>
        <location evidence="2">Cell membrane</location>
        <topology evidence="2">Multi-pass membrane protein</topology>
    </subcellularLocation>
</comment>
<feature type="domain" description="HAMP" evidence="16">
    <location>
        <begin position="204"/>
        <end position="256"/>
    </location>
</feature>
<keyword evidence="11 14" id="KW-1133">Transmembrane helix</keyword>
<keyword evidence="9 17" id="KW-0418">Kinase</keyword>
<gene>
    <name evidence="17" type="ORF">SAMN05216378_4451</name>
</gene>
<dbReference type="SMART" id="SM00387">
    <property type="entry name" value="HATPase_c"/>
    <property type="match status" value="1"/>
</dbReference>
<dbReference type="PANTHER" id="PTHR45528:SF1">
    <property type="entry name" value="SENSOR HISTIDINE KINASE CPXA"/>
    <property type="match status" value="1"/>
</dbReference>
<dbReference type="PRINTS" id="PR00344">
    <property type="entry name" value="BCTRLSENSOR"/>
</dbReference>
<evidence type="ECO:0000256" key="9">
    <source>
        <dbReference type="ARBA" id="ARBA00022777"/>
    </source>
</evidence>
<dbReference type="SUPFAM" id="SSF47384">
    <property type="entry name" value="Homodimeric domain of signal transducing histidine kinase"/>
    <property type="match status" value="1"/>
</dbReference>
<protein>
    <recommendedName>
        <fullName evidence="3">histidine kinase</fullName>
        <ecNumber evidence="3">2.7.13.3</ecNumber>
    </recommendedName>
</protein>
<keyword evidence="13 14" id="KW-0472">Membrane</keyword>
<dbReference type="InterPro" id="IPR036097">
    <property type="entry name" value="HisK_dim/P_sf"/>
</dbReference>
<keyword evidence="18" id="KW-1185">Reference proteome</keyword>
<evidence type="ECO:0000259" key="16">
    <source>
        <dbReference type="PROSITE" id="PS50885"/>
    </source>
</evidence>
<evidence type="ECO:0000256" key="10">
    <source>
        <dbReference type="ARBA" id="ARBA00022840"/>
    </source>
</evidence>
<evidence type="ECO:0000256" key="4">
    <source>
        <dbReference type="ARBA" id="ARBA00022475"/>
    </source>
</evidence>
<keyword evidence="10" id="KW-0067">ATP-binding</keyword>
<evidence type="ECO:0000256" key="1">
    <source>
        <dbReference type="ARBA" id="ARBA00000085"/>
    </source>
</evidence>
<dbReference type="PROSITE" id="PS50109">
    <property type="entry name" value="HIS_KIN"/>
    <property type="match status" value="1"/>
</dbReference>
<evidence type="ECO:0000256" key="11">
    <source>
        <dbReference type="ARBA" id="ARBA00022989"/>
    </source>
</evidence>
<evidence type="ECO:0000313" key="17">
    <source>
        <dbReference type="EMBL" id="SFE88462.1"/>
    </source>
</evidence>
<dbReference type="SUPFAM" id="SSF55874">
    <property type="entry name" value="ATPase domain of HSP90 chaperone/DNA topoisomerase II/histidine kinase"/>
    <property type="match status" value="1"/>
</dbReference>
<evidence type="ECO:0000256" key="5">
    <source>
        <dbReference type="ARBA" id="ARBA00022553"/>
    </source>
</evidence>
<evidence type="ECO:0000259" key="15">
    <source>
        <dbReference type="PROSITE" id="PS50109"/>
    </source>
</evidence>
<dbReference type="CDD" id="cd00082">
    <property type="entry name" value="HisKA"/>
    <property type="match status" value="1"/>
</dbReference>
<comment type="catalytic activity">
    <reaction evidence="1">
        <text>ATP + protein L-histidine = ADP + protein N-phospho-L-histidine.</text>
        <dbReference type="EC" id="2.7.13.3"/>
    </reaction>
</comment>
<dbReference type="FunFam" id="3.30.565.10:FF:000006">
    <property type="entry name" value="Sensor histidine kinase WalK"/>
    <property type="match status" value="1"/>
</dbReference>
<evidence type="ECO:0000256" key="2">
    <source>
        <dbReference type="ARBA" id="ARBA00004651"/>
    </source>
</evidence>
<dbReference type="CDD" id="cd06225">
    <property type="entry name" value="HAMP"/>
    <property type="match status" value="1"/>
</dbReference>
<organism evidence="17 18">
    <name type="scientific">Paenibacillus catalpae</name>
    <dbReference type="NCBI Taxonomy" id="1045775"/>
    <lineage>
        <taxon>Bacteria</taxon>
        <taxon>Bacillati</taxon>
        <taxon>Bacillota</taxon>
        <taxon>Bacilli</taxon>
        <taxon>Bacillales</taxon>
        <taxon>Paenibacillaceae</taxon>
        <taxon>Paenibacillus</taxon>
    </lineage>
</organism>
<evidence type="ECO:0000256" key="14">
    <source>
        <dbReference type="SAM" id="Phobius"/>
    </source>
</evidence>
<accession>A0A1I2E686</accession>
<dbReference type="OrthoDB" id="335833at2"/>
<proteinExistence type="predicted"/>
<dbReference type="Gene3D" id="1.10.287.130">
    <property type="match status" value="1"/>
</dbReference>
<dbReference type="GO" id="GO:0005886">
    <property type="term" value="C:plasma membrane"/>
    <property type="evidence" value="ECO:0007669"/>
    <property type="project" value="UniProtKB-SubCell"/>
</dbReference>
<feature type="transmembrane region" description="Helical" evidence="14">
    <location>
        <begin position="7"/>
        <end position="34"/>
    </location>
</feature>
<dbReference type="PANTHER" id="PTHR45528">
    <property type="entry name" value="SENSOR HISTIDINE KINASE CPXA"/>
    <property type="match status" value="1"/>
</dbReference>
<dbReference type="AlphaFoldDB" id="A0A1I2E686"/>
<evidence type="ECO:0000256" key="13">
    <source>
        <dbReference type="ARBA" id="ARBA00023136"/>
    </source>
</evidence>
<keyword evidence="7 14" id="KW-0812">Transmembrane</keyword>
<dbReference type="Gene3D" id="6.10.340.10">
    <property type="match status" value="1"/>
</dbReference>
<evidence type="ECO:0000313" key="18">
    <source>
        <dbReference type="Proteomes" id="UP000198855"/>
    </source>
</evidence>
<dbReference type="SMART" id="SM00304">
    <property type="entry name" value="HAMP"/>
    <property type="match status" value="1"/>
</dbReference>
<dbReference type="InterPro" id="IPR003661">
    <property type="entry name" value="HisK_dim/P_dom"/>
</dbReference>
<name>A0A1I2E686_9BACL</name>
<dbReference type="FunFam" id="1.10.287.130:FF:000001">
    <property type="entry name" value="Two-component sensor histidine kinase"/>
    <property type="match status" value="1"/>
</dbReference>
<keyword evidence="5" id="KW-0597">Phosphoprotein</keyword>
<dbReference type="CDD" id="cd00075">
    <property type="entry name" value="HATPase"/>
    <property type="match status" value="1"/>
</dbReference>
<dbReference type="InterPro" id="IPR050398">
    <property type="entry name" value="HssS/ArlS-like"/>
</dbReference>
<dbReference type="SUPFAM" id="SSF158472">
    <property type="entry name" value="HAMP domain-like"/>
    <property type="match status" value="1"/>
</dbReference>
<dbReference type="Pfam" id="PF00672">
    <property type="entry name" value="HAMP"/>
    <property type="match status" value="1"/>
</dbReference>
<evidence type="ECO:0000256" key="3">
    <source>
        <dbReference type="ARBA" id="ARBA00012438"/>
    </source>
</evidence>
<dbReference type="InterPro" id="IPR003660">
    <property type="entry name" value="HAMP_dom"/>
</dbReference>
<feature type="domain" description="Histidine kinase" evidence="15">
    <location>
        <begin position="271"/>
        <end position="493"/>
    </location>
</feature>
<dbReference type="InterPro" id="IPR003594">
    <property type="entry name" value="HATPase_dom"/>
</dbReference>
<dbReference type="SMART" id="SM00388">
    <property type="entry name" value="HisKA"/>
    <property type="match status" value="1"/>
</dbReference>
<dbReference type="Pfam" id="PF00512">
    <property type="entry name" value="HisKA"/>
    <property type="match status" value="1"/>
</dbReference>
<dbReference type="GO" id="GO:0000155">
    <property type="term" value="F:phosphorelay sensor kinase activity"/>
    <property type="evidence" value="ECO:0007669"/>
    <property type="project" value="InterPro"/>
</dbReference>
<keyword evidence="6" id="KW-0808">Transferase</keyword>
<keyword evidence="8" id="KW-0547">Nucleotide-binding</keyword>
<evidence type="ECO:0000256" key="6">
    <source>
        <dbReference type="ARBA" id="ARBA00022679"/>
    </source>
</evidence>
<dbReference type="InterPro" id="IPR004358">
    <property type="entry name" value="Sig_transdc_His_kin-like_C"/>
</dbReference>
<feature type="transmembrane region" description="Helical" evidence="14">
    <location>
        <begin position="179"/>
        <end position="202"/>
    </location>
</feature>
<sequence>MSIRKKLILSYAAMIAVPLLLFGLTIALLGNLFIKDAMPGAGSEGEPSSHSFPFASIRELFMGRTELSSGLRFVAEHDSQLLSDPAFLSATDAELRQVEAGIIIVHNDQMTYASPGLSADTDTILAEVQSGGERQKANHPGPPSGNEWEVINYSGPDGSTGKLIMVTDMEPVADFFKRLFPLILLTLLVALAVTNGVLTYLVSRSIIRPLYALKEAAGHIREGDLDHAIQLKRQDEIGQLGAAFEEMRVRLQASLGAQLELEQGRKELLANISHDLKTPITAIQGCTECLRDGIADTEEKRQKYVQMIFGKTTEMNRMIEELQLYSTLDTGQLPFHWETVHLTAYMIQLVNELQPDPRFSGTEVTFTADSNAESAFIRADQQKLYRALLNLANNSLQHMKDDPKKLQFLLNKEPDGMYLLQIRDNGEGIPQGALPRVFDRFFRAESSRSPGKGNSGLGLAIVKQIIEAHGGTVAAVSSPGEGTTIQLRFPAVRQDKPEPENGGPI</sequence>
<dbReference type="EMBL" id="FOMT01000004">
    <property type="protein sequence ID" value="SFE88462.1"/>
    <property type="molecule type" value="Genomic_DNA"/>
</dbReference>
<evidence type="ECO:0000256" key="8">
    <source>
        <dbReference type="ARBA" id="ARBA00022741"/>
    </source>
</evidence>
<dbReference type="PROSITE" id="PS50885">
    <property type="entry name" value="HAMP"/>
    <property type="match status" value="1"/>
</dbReference>
<dbReference type="RefSeq" id="WP_091188600.1">
    <property type="nucleotide sequence ID" value="NZ_FOMT01000004.1"/>
</dbReference>
<evidence type="ECO:0000256" key="7">
    <source>
        <dbReference type="ARBA" id="ARBA00022692"/>
    </source>
</evidence>
<evidence type="ECO:0000256" key="12">
    <source>
        <dbReference type="ARBA" id="ARBA00023012"/>
    </source>
</evidence>
<dbReference type="GO" id="GO:0005524">
    <property type="term" value="F:ATP binding"/>
    <property type="evidence" value="ECO:0007669"/>
    <property type="project" value="UniProtKB-KW"/>
</dbReference>
<dbReference type="Gene3D" id="3.30.565.10">
    <property type="entry name" value="Histidine kinase-like ATPase, C-terminal domain"/>
    <property type="match status" value="1"/>
</dbReference>
<dbReference type="Pfam" id="PF02518">
    <property type="entry name" value="HATPase_c"/>
    <property type="match status" value="1"/>
</dbReference>
<keyword evidence="4" id="KW-1003">Cell membrane</keyword>
<dbReference type="STRING" id="1045775.SAMN05216378_4451"/>
<dbReference type="EC" id="2.7.13.3" evidence="3"/>
<keyword evidence="12" id="KW-0902">Two-component regulatory system</keyword>
<dbReference type="InterPro" id="IPR036890">
    <property type="entry name" value="HATPase_C_sf"/>
</dbReference>
<reference evidence="18" key="1">
    <citation type="submission" date="2016-10" db="EMBL/GenBank/DDBJ databases">
        <authorList>
            <person name="Varghese N."/>
            <person name="Submissions S."/>
        </authorList>
    </citation>
    <scope>NUCLEOTIDE SEQUENCE [LARGE SCALE GENOMIC DNA]</scope>
    <source>
        <strain evidence="18">CGMCC 1.10784</strain>
    </source>
</reference>
<dbReference type="InterPro" id="IPR005467">
    <property type="entry name" value="His_kinase_dom"/>
</dbReference>
<dbReference type="Proteomes" id="UP000198855">
    <property type="component" value="Unassembled WGS sequence"/>
</dbReference>